<dbReference type="AlphaFoldDB" id="A0A1F5JYH9"/>
<keyword evidence="2" id="KW-0812">Transmembrane</keyword>
<feature type="transmembrane region" description="Helical" evidence="2">
    <location>
        <begin position="36"/>
        <end position="56"/>
    </location>
</feature>
<dbReference type="EMBL" id="MFCV01000009">
    <property type="protein sequence ID" value="OGE33481.1"/>
    <property type="molecule type" value="Genomic_DNA"/>
</dbReference>
<proteinExistence type="predicted"/>
<keyword evidence="2" id="KW-1133">Transmembrane helix</keyword>
<keyword evidence="2" id="KW-0472">Membrane</keyword>
<reference evidence="3 4" key="1">
    <citation type="journal article" date="2016" name="Nat. Commun.">
        <title>Thousands of microbial genomes shed light on interconnected biogeochemical processes in an aquifer system.</title>
        <authorList>
            <person name="Anantharaman K."/>
            <person name="Brown C.T."/>
            <person name="Hug L.A."/>
            <person name="Sharon I."/>
            <person name="Castelle C.J."/>
            <person name="Probst A.J."/>
            <person name="Thomas B.C."/>
            <person name="Singh A."/>
            <person name="Wilkins M.J."/>
            <person name="Karaoz U."/>
            <person name="Brodie E.L."/>
            <person name="Williams K.H."/>
            <person name="Hubbard S.S."/>
            <person name="Banfield J.F."/>
        </authorList>
    </citation>
    <scope>NUCLEOTIDE SEQUENCE [LARGE SCALE GENOMIC DNA]</scope>
</reference>
<dbReference type="Proteomes" id="UP000176902">
    <property type="component" value="Unassembled WGS sequence"/>
</dbReference>
<evidence type="ECO:0000256" key="1">
    <source>
        <dbReference type="SAM" id="MobiDB-lite"/>
    </source>
</evidence>
<evidence type="ECO:0000313" key="3">
    <source>
        <dbReference type="EMBL" id="OGE33481.1"/>
    </source>
</evidence>
<evidence type="ECO:0000313" key="4">
    <source>
        <dbReference type="Proteomes" id="UP000176902"/>
    </source>
</evidence>
<name>A0A1F5JYH9_9BACT</name>
<feature type="region of interest" description="Disordered" evidence="1">
    <location>
        <begin position="1"/>
        <end position="31"/>
    </location>
</feature>
<dbReference type="STRING" id="1797768.A3C59_05105"/>
<accession>A0A1F5JYH9</accession>
<organism evidence="3 4">
    <name type="scientific">Candidatus Daviesbacteria bacterium RIFCSPHIGHO2_02_FULL_36_13</name>
    <dbReference type="NCBI Taxonomy" id="1797768"/>
    <lineage>
        <taxon>Bacteria</taxon>
        <taxon>Candidatus Daviesiibacteriota</taxon>
    </lineage>
</organism>
<feature type="compositionally biased region" description="Pro residues" evidence="1">
    <location>
        <begin position="10"/>
        <end position="24"/>
    </location>
</feature>
<comment type="caution">
    <text evidence="3">The sequence shown here is derived from an EMBL/GenBank/DDBJ whole genome shotgun (WGS) entry which is preliminary data.</text>
</comment>
<gene>
    <name evidence="3" type="ORF">A3C59_05105</name>
</gene>
<feature type="region of interest" description="Disordered" evidence="1">
    <location>
        <begin position="62"/>
        <end position="84"/>
    </location>
</feature>
<protein>
    <submittedName>
        <fullName evidence="3">Uncharacterized protein</fullName>
    </submittedName>
</protein>
<evidence type="ECO:0000256" key="2">
    <source>
        <dbReference type="SAM" id="Phobius"/>
    </source>
</evidence>
<sequence length="110" mass="11556">MDNSNSQVPPAAPVIPETPQPAAVPTPESGGGKTKLWIIIGLVVLLLILGGVYFYLSSQKNEAPEDLPQTTTQASPTPVPINNLESDANSIEIESTDGDFATVDADLKNL</sequence>